<sequence>MPWGEEEDIHYSGKDWDYILLAEERIHPEDTQAAEEDIQAPGEDIQAAEAGIGPDDIRS</sequence>
<evidence type="ECO:0000313" key="3">
    <source>
        <dbReference type="Proteomes" id="UP001140094"/>
    </source>
</evidence>
<gene>
    <name evidence="2" type="ORF">H4R20_007222</name>
</gene>
<dbReference type="Proteomes" id="UP001140094">
    <property type="component" value="Unassembled WGS sequence"/>
</dbReference>
<keyword evidence="3" id="KW-1185">Reference proteome</keyword>
<evidence type="ECO:0000256" key="1">
    <source>
        <dbReference type="SAM" id="MobiDB-lite"/>
    </source>
</evidence>
<evidence type="ECO:0000313" key="2">
    <source>
        <dbReference type="EMBL" id="KAJ2789209.1"/>
    </source>
</evidence>
<comment type="caution">
    <text evidence="2">The sequence shown here is derived from an EMBL/GenBank/DDBJ whole genome shotgun (WGS) entry which is preliminary data.</text>
</comment>
<dbReference type="EMBL" id="JANBUO010003869">
    <property type="protein sequence ID" value="KAJ2789209.1"/>
    <property type="molecule type" value="Genomic_DNA"/>
</dbReference>
<protein>
    <submittedName>
        <fullName evidence="2">Uncharacterized protein</fullName>
    </submittedName>
</protein>
<accession>A0A9W8HLC2</accession>
<reference evidence="2" key="1">
    <citation type="submission" date="2022-07" db="EMBL/GenBank/DDBJ databases">
        <title>Phylogenomic reconstructions and comparative analyses of Kickxellomycotina fungi.</title>
        <authorList>
            <person name="Reynolds N.K."/>
            <person name="Stajich J.E."/>
            <person name="Barry K."/>
            <person name="Grigoriev I.V."/>
            <person name="Crous P."/>
            <person name="Smith M.E."/>
        </authorList>
    </citation>
    <scope>NUCLEOTIDE SEQUENCE</scope>
    <source>
        <strain evidence="2">NRRL 1565</strain>
    </source>
</reference>
<name>A0A9W8HLC2_9FUNG</name>
<organism evidence="2 3">
    <name type="scientific">Coemansia guatemalensis</name>
    <dbReference type="NCBI Taxonomy" id="2761395"/>
    <lineage>
        <taxon>Eukaryota</taxon>
        <taxon>Fungi</taxon>
        <taxon>Fungi incertae sedis</taxon>
        <taxon>Zoopagomycota</taxon>
        <taxon>Kickxellomycotina</taxon>
        <taxon>Kickxellomycetes</taxon>
        <taxon>Kickxellales</taxon>
        <taxon>Kickxellaceae</taxon>
        <taxon>Coemansia</taxon>
    </lineage>
</organism>
<dbReference type="AlphaFoldDB" id="A0A9W8HLC2"/>
<feature type="region of interest" description="Disordered" evidence="1">
    <location>
        <begin position="31"/>
        <end position="59"/>
    </location>
</feature>
<proteinExistence type="predicted"/>